<keyword evidence="7" id="KW-0813">Transport</keyword>
<dbReference type="KEGG" id="palw:PSAL_000480"/>
<dbReference type="OrthoDB" id="8479787at2"/>
<evidence type="ECO:0000256" key="6">
    <source>
        <dbReference type="ARBA" id="ARBA00023136"/>
    </source>
</evidence>
<gene>
    <name evidence="8" type="ORF">PSAL_000480</name>
</gene>
<proteinExistence type="inferred from homology"/>
<comment type="subcellular location">
    <subcellularLocation>
        <location evidence="1">Cell membrane</location>
        <topology evidence="1">Single-pass membrane protein</topology>
    </subcellularLocation>
    <subcellularLocation>
        <location evidence="7">Cell membrane</location>
        <topology evidence="7">Single-pass type II membrane protein</topology>
    </subcellularLocation>
</comment>
<dbReference type="GO" id="GO:0005886">
    <property type="term" value="C:plasma membrane"/>
    <property type="evidence" value="ECO:0007669"/>
    <property type="project" value="UniProtKB-SubCell"/>
</dbReference>
<keyword evidence="7" id="KW-0653">Protein transport</keyword>
<evidence type="ECO:0000256" key="5">
    <source>
        <dbReference type="ARBA" id="ARBA00022989"/>
    </source>
</evidence>
<dbReference type="GO" id="GO:0022857">
    <property type="term" value="F:transmembrane transporter activity"/>
    <property type="evidence" value="ECO:0007669"/>
    <property type="project" value="InterPro"/>
</dbReference>
<dbReference type="InterPro" id="IPR003400">
    <property type="entry name" value="ExbD"/>
</dbReference>
<dbReference type="Pfam" id="PF02472">
    <property type="entry name" value="ExbD"/>
    <property type="match status" value="1"/>
</dbReference>
<name>A0A418SGU3_9RHOB</name>
<dbReference type="AlphaFoldDB" id="A0A418SGU3"/>
<evidence type="ECO:0000256" key="7">
    <source>
        <dbReference type="RuleBase" id="RU003879"/>
    </source>
</evidence>
<keyword evidence="6" id="KW-0472">Membrane</keyword>
<protein>
    <submittedName>
        <fullName evidence="8">Uncharacterized protein</fullName>
    </submittedName>
</protein>
<evidence type="ECO:0000256" key="3">
    <source>
        <dbReference type="ARBA" id="ARBA00022475"/>
    </source>
</evidence>
<sequence length="130" mass="13598">MATDFSSPARRPQGESIVPMINVVFLLLIFFLMTSRLTPPEPFEVAPPKAAEGAEADETAVLFVSAEGEAGFRDLRGAEAVAAYVADNDGREGAPQIRADGKTEAAVVARLLGDLTAAGMQNVALVVAPQ</sequence>
<dbReference type="PANTHER" id="PTHR30558">
    <property type="entry name" value="EXBD MEMBRANE COMPONENT OF PMF-DRIVEN MACROMOLECULE IMPORT SYSTEM"/>
    <property type="match status" value="1"/>
</dbReference>
<keyword evidence="5" id="KW-1133">Transmembrane helix</keyword>
<dbReference type="Proteomes" id="UP000283786">
    <property type="component" value="Chromosome"/>
</dbReference>
<reference evidence="8 9" key="1">
    <citation type="submission" date="2020-08" db="EMBL/GenBank/DDBJ databases">
        <title>Genome sequence of Rhodobacteraceae bacterium Lw-13e.</title>
        <authorList>
            <person name="Poehlein A."/>
            <person name="Wolter L."/>
            <person name="Daniel R."/>
            <person name="Brinkhoff T."/>
        </authorList>
    </citation>
    <scope>NUCLEOTIDE SEQUENCE [LARGE SCALE GENOMIC DNA]</scope>
    <source>
        <strain evidence="8 9">Lw-13e</strain>
    </source>
</reference>
<comment type="similarity">
    <text evidence="2 7">Belongs to the ExbD/TolR family.</text>
</comment>
<evidence type="ECO:0000256" key="4">
    <source>
        <dbReference type="ARBA" id="ARBA00022692"/>
    </source>
</evidence>
<accession>A0A418SGU3</accession>
<dbReference type="GO" id="GO:0015031">
    <property type="term" value="P:protein transport"/>
    <property type="evidence" value="ECO:0007669"/>
    <property type="project" value="UniProtKB-KW"/>
</dbReference>
<evidence type="ECO:0000313" key="8">
    <source>
        <dbReference type="EMBL" id="QPM88846.1"/>
    </source>
</evidence>
<keyword evidence="4 7" id="KW-0812">Transmembrane</keyword>
<evidence type="ECO:0000256" key="2">
    <source>
        <dbReference type="ARBA" id="ARBA00005811"/>
    </source>
</evidence>
<dbReference type="RefSeq" id="WP_119839174.1">
    <property type="nucleotide sequence ID" value="NZ_CP060436.1"/>
</dbReference>
<keyword evidence="3" id="KW-1003">Cell membrane</keyword>
<organism evidence="8 9">
    <name type="scientific">Pseudooceanicola algae</name>
    <dbReference type="NCBI Taxonomy" id="1537215"/>
    <lineage>
        <taxon>Bacteria</taxon>
        <taxon>Pseudomonadati</taxon>
        <taxon>Pseudomonadota</taxon>
        <taxon>Alphaproteobacteria</taxon>
        <taxon>Rhodobacterales</taxon>
        <taxon>Paracoccaceae</taxon>
        <taxon>Pseudooceanicola</taxon>
    </lineage>
</organism>
<dbReference type="EMBL" id="CP060436">
    <property type="protein sequence ID" value="QPM88846.1"/>
    <property type="molecule type" value="Genomic_DNA"/>
</dbReference>
<evidence type="ECO:0000256" key="1">
    <source>
        <dbReference type="ARBA" id="ARBA00004162"/>
    </source>
</evidence>
<keyword evidence="9" id="KW-1185">Reference proteome</keyword>
<evidence type="ECO:0000313" key="9">
    <source>
        <dbReference type="Proteomes" id="UP000283786"/>
    </source>
</evidence>